<evidence type="ECO:0000313" key="1">
    <source>
        <dbReference type="EMBL" id="MBF1129000.1"/>
    </source>
</evidence>
<comment type="caution">
    <text evidence="1">The sequence shown here is derived from an EMBL/GenBank/DDBJ whole genome shotgun (WGS) entry which is preliminary data.</text>
</comment>
<name>A0A930FP97_9FIRM</name>
<evidence type="ECO:0000313" key="2">
    <source>
        <dbReference type="Proteomes" id="UP000757890"/>
    </source>
</evidence>
<protein>
    <submittedName>
        <fullName evidence="1">Uncharacterized protein</fullName>
    </submittedName>
</protein>
<gene>
    <name evidence="1" type="ORF">HXL70_03030</name>
</gene>
<dbReference type="AlphaFoldDB" id="A0A930FP97"/>
<dbReference type="Proteomes" id="UP000757890">
    <property type="component" value="Unassembled WGS sequence"/>
</dbReference>
<sequence length="128" mass="14672">MLLMGVKEENGWLCSQWNLTYGTGWTEITKAVKTAYPYYENVEVLVDNIKVDLQSAEDVLCLEEGGDMVIRGTSTVIKVPMMVKFYNQLQRVDVWVACATDEFKEADYKSFNLSMGQYMDSMELAMYC</sequence>
<reference evidence="1" key="1">
    <citation type="submission" date="2020-04" db="EMBL/GenBank/DDBJ databases">
        <title>Deep metagenomics examines the oral microbiome during advanced dental caries in children, revealing novel taxa and co-occurrences with host molecules.</title>
        <authorList>
            <person name="Baker J.L."/>
            <person name="Morton J.T."/>
            <person name="Dinis M."/>
            <person name="Alvarez R."/>
            <person name="Tran N.C."/>
            <person name="Knight R."/>
            <person name="Edlund A."/>
        </authorList>
    </citation>
    <scope>NUCLEOTIDE SEQUENCE</scope>
    <source>
        <strain evidence="1">JCVI_32_bin.14</strain>
    </source>
</reference>
<accession>A0A930FP97</accession>
<dbReference type="RefSeq" id="WP_288315530.1">
    <property type="nucleotide sequence ID" value="NZ_CATVVQ010000016.1"/>
</dbReference>
<dbReference type="EMBL" id="JABZMK010000008">
    <property type="protein sequence ID" value="MBF1129000.1"/>
    <property type="molecule type" value="Genomic_DNA"/>
</dbReference>
<organism evidence="1 2">
    <name type="scientific">Dialister invisus</name>
    <dbReference type="NCBI Taxonomy" id="218538"/>
    <lineage>
        <taxon>Bacteria</taxon>
        <taxon>Bacillati</taxon>
        <taxon>Bacillota</taxon>
        <taxon>Negativicutes</taxon>
        <taxon>Veillonellales</taxon>
        <taxon>Veillonellaceae</taxon>
        <taxon>Dialister</taxon>
    </lineage>
</organism>
<proteinExistence type="predicted"/>